<sequence>MHAPRPCPGPLLLRTVCLLHQLQLHPRVQPAASASPANIPVPVPAGRGAHGAKRGQRARLERPGTAGPPGARLRGDPVLQAGKADLRDPGGQPLSIQGGDDGQDAAGADEPGEGQVCGDCVREL</sequence>
<feature type="region of interest" description="Disordered" evidence="1">
    <location>
        <begin position="28"/>
        <end position="124"/>
    </location>
</feature>
<name>A0A6B0UPU9_IXORI</name>
<protein>
    <submittedName>
        <fullName evidence="2">Uncharacterized protein</fullName>
    </submittedName>
</protein>
<evidence type="ECO:0000313" key="2">
    <source>
        <dbReference type="EMBL" id="MXU91646.1"/>
    </source>
</evidence>
<evidence type="ECO:0000256" key="1">
    <source>
        <dbReference type="SAM" id="MobiDB-lite"/>
    </source>
</evidence>
<dbReference type="EMBL" id="GIFC01009563">
    <property type="protein sequence ID" value="MXU91646.1"/>
    <property type="molecule type" value="Transcribed_RNA"/>
</dbReference>
<proteinExistence type="predicted"/>
<reference evidence="2" key="1">
    <citation type="submission" date="2019-12" db="EMBL/GenBank/DDBJ databases">
        <title>An insight into the sialome of adult female Ixodes ricinus ticks feeding for 6 days.</title>
        <authorList>
            <person name="Perner J."/>
            <person name="Ribeiro J.M.C."/>
        </authorList>
    </citation>
    <scope>NUCLEOTIDE SEQUENCE</scope>
    <source>
        <strain evidence="2">Semi-engorged</strain>
        <tissue evidence="2">Salivary glands</tissue>
    </source>
</reference>
<dbReference type="AlphaFoldDB" id="A0A6B0UPU9"/>
<organism evidence="2">
    <name type="scientific">Ixodes ricinus</name>
    <name type="common">Common tick</name>
    <name type="synonym">Acarus ricinus</name>
    <dbReference type="NCBI Taxonomy" id="34613"/>
    <lineage>
        <taxon>Eukaryota</taxon>
        <taxon>Metazoa</taxon>
        <taxon>Ecdysozoa</taxon>
        <taxon>Arthropoda</taxon>
        <taxon>Chelicerata</taxon>
        <taxon>Arachnida</taxon>
        <taxon>Acari</taxon>
        <taxon>Parasitiformes</taxon>
        <taxon>Ixodida</taxon>
        <taxon>Ixodoidea</taxon>
        <taxon>Ixodidae</taxon>
        <taxon>Ixodinae</taxon>
        <taxon>Ixodes</taxon>
    </lineage>
</organism>
<accession>A0A6B0UPU9</accession>